<feature type="region of interest" description="Disordered" evidence="1">
    <location>
        <begin position="423"/>
        <end position="443"/>
    </location>
</feature>
<feature type="region of interest" description="Disordered" evidence="1">
    <location>
        <begin position="228"/>
        <end position="252"/>
    </location>
</feature>
<dbReference type="Proteomes" id="UP000635565">
    <property type="component" value="Unassembled WGS sequence"/>
</dbReference>
<evidence type="ECO:0000313" key="3">
    <source>
        <dbReference type="Proteomes" id="UP000635565"/>
    </source>
</evidence>
<proteinExistence type="predicted"/>
<feature type="compositionally biased region" description="Polar residues" evidence="1">
    <location>
        <begin position="155"/>
        <end position="173"/>
    </location>
</feature>
<protein>
    <recommendedName>
        <fullName evidence="4">General stress protein 17M-like domain-containing protein</fullName>
    </recommendedName>
</protein>
<gene>
    <name evidence="2" type="ORF">KSZ_67130</name>
</gene>
<evidence type="ECO:0008006" key="4">
    <source>
        <dbReference type="Google" id="ProtNLM"/>
    </source>
</evidence>
<feature type="compositionally biased region" description="Basic and acidic residues" evidence="1">
    <location>
        <begin position="309"/>
        <end position="328"/>
    </location>
</feature>
<sequence length="472" mass="51877">MSVTPSPTVVGVFRDRALVEQAIEALYQAGFSQDQIRYSVPGHSGGFLDDLKSLFTGSNSGSGDLANDLTAMGLSSEQARYYANEYDNGNIVLAVHALDREQEALGIFHQFGAYGIHNTLRGAETANEDAAYAQPPADANRQPVGYAQQSTDYEQQLSGYTQRPSSYAQQPASATWDEDTNRHQPLNEDTDPRYPVNDEQPTASDYTDNNTYNEQSSVVAPVGVADQQNLPDNIEPESVVDHPDLPDSNVAAHEPATSDEYQAVHDHQEQAVQDYEPSATDATTPEEYRAAEHECDVKDETEQQIGDGSHVDPYRMPDHATSTEEQSAHDNTPATHAANNDYPTTVTYDETPQTPTNDNSTSTTSENMAANTLNTTTPDTAAVGQATPMSSVDQSMTAATPASQREEKMRLLQQRLEAAQQRLQDSKAQLQSAKEHESQLQSLKQQLDAIEAELEKNEAELRETHSRIEQYY</sequence>
<organism evidence="2 3">
    <name type="scientific">Dictyobacter formicarum</name>
    <dbReference type="NCBI Taxonomy" id="2778368"/>
    <lineage>
        <taxon>Bacteria</taxon>
        <taxon>Bacillati</taxon>
        <taxon>Chloroflexota</taxon>
        <taxon>Ktedonobacteria</taxon>
        <taxon>Ktedonobacterales</taxon>
        <taxon>Dictyobacteraceae</taxon>
        <taxon>Dictyobacter</taxon>
    </lineage>
</organism>
<keyword evidence="3" id="KW-1185">Reference proteome</keyword>
<comment type="caution">
    <text evidence="2">The sequence shown here is derived from an EMBL/GenBank/DDBJ whole genome shotgun (WGS) entry which is preliminary data.</text>
</comment>
<dbReference type="RefSeq" id="WP_201366259.1">
    <property type="nucleotide sequence ID" value="NZ_BNJJ01000026.1"/>
</dbReference>
<name>A0ABQ3VR19_9CHLR</name>
<feature type="region of interest" description="Disordered" evidence="1">
    <location>
        <begin position="155"/>
        <end position="211"/>
    </location>
</feature>
<feature type="compositionally biased region" description="Basic and acidic residues" evidence="1">
    <location>
        <begin position="286"/>
        <end position="301"/>
    </location>
</feature>
<reference evidence="2 3" key="1">
    <citation type="journal article" date="2021" name="Int. J. Syst. Evol. Microbiol.">
        <title>Reticulibacter mediterranei gen. nov., sp. nov., within the new family Reticulibacteraceae fam. nov., and Ktedonospora formicarum gen. nov., sp. nov., Ktedonobacter robiniae sp. nov., Dictyobacter formicarum sp. nov. and Dictyobacter arantiisoli sp. nov., belonging to the class Ktedonobacteria.</title>
        <authorList>
            <person name="Yabe S."/>
            <person name="Zheng Y."/>
            <person name="Wang C.M."/>
            <person name="Sakai Y."/>
            <person name="Abe K."/>
            <person name="Yokota A."/>
            <person name="Donadio S."/>
            <person name="Cavaletti L."/>
            <person name="Monciardini P."/>
        </authorList>
    </citation>
    <scope>NUCLEOTIDE SEQUENCE [LARGE SCALE GENOMIC DNA]</scope>
    <source>
        <strain evidence="2 3">SOSP1-9</strain>
    </source>
</reference>
<dbReference type="EMBL" id="BNJJ01000026">
    <property type="protein sequence ID" value="GHO88707.1"/>
    <property type="molecule type" value="Genomic_DNA"/>
</dbReference>
<feature type="compositionally biased region" description="Low complexity" evidence="1">
    <location>
        <begin position="351"/>
        <end position="365"/>
    </location>
</feature>
<feature type="compositionally biased region" description="Basic and acidic residues" evidence="1">
    <location>
        <begin position="179"/>
        <end position="192"/>
    </location>
</feature>
<feature type="compositionally biased region" description="Polar residues" evidence="1">
    <location>
        <begin position="329"/>
        <end position="350"/>
    </location>
</feature>
<evidence type="ECO:0000256" key="1">
    <source>
        <dbReference type="SAM" id="MobiDB-lite"/>
    </source>
</evidence>
<accession>A0ABQ3VR19</accession>
<feature type="region of interest" description="Disordered" evidence="1">
    <location>
        <begin position="264"/>
        <end position="366"/>
    </location>
</feature>
<feature type="compositionally biased region" description="Polar residues" evidence="1">
    <location>
        <begin position="199"/>
        <end position="211"/>
    </location>
</feature>
<evidence type="ECO:0000313" key="2">
    <source>
        <dbReference type="EMBL" id="GHO88707.1"/>
    </source>
</evidence>